<dbReference type="EC" id="2.3.2.27" evidence="4"/>
<dbReference type="Gene3D" id="3.30.40.10">
    <property type="entry name" value="Zinc/RING finger domain, C3HC4 (zinc finger)"/>
    <property type="match status" value="1"/>
</dbReference>
<accession>A0A0J7L7V8</accession>
<dbReference type="CDD" id="cd02339">
    <property type="entry name" value="ZZ_Mind_bomb"/>
    <property type="match status" value="1"/>
</dbReference>
<dbReference type="FunFam" id="2.30.30.40:FF:000078">
    <property type="entry name" value="Putative e3 ubiquitin-protein ligase mib2"/>
    <property type="match status" value="1"/>
</dbReference>
<evidence type="ECO:0000256" key="7">
    <source>
        <dbReference type="ARBA" id="ARBA00022723"/>
    </source>
</evidence>
<dbReference type="STRING" id="67767.A0A0J7L7V8"/>
<feature type="domain" description="RING-type" evidence="17">
    <location>
        <begin position="1222"/>
        <end position="1255"/>
    </location>
</feature>
<comment type="subcellular location">
    <subcellularLocation>
        <location evidence="2">Cytoplasm</location>
    </subcellularLocation>
</comment>
<organism evidence="20 21">
    <name type="scientific">Lasius niger</name>
    <name type="common">Black garden ant</name>
    <dbReference type="NCBI Taxonomy" id="67767"/>
    <lineage>
        <taxon>Eukaryota</taxon>
        <taxon>Metazoa</taxon>
        <taxon>Ecdysozoa</taxon>
        <taxon>Arthropoda</taxon>
        <taxon>Hexapoda</taxon>
        <taxon>Insecta</taxon>
        <taxon>Pterygota</taxon>
        <taxon>Neoptera</taxon>
        <taxon>Endopterygota</taxon>
        <taxon>Hymenoptera</taxon>
        <taxon>Apocrita</taxon>
        <taxon>Aculeata</taxon>
        <taxon>Formicoidea</taxon>
        <taxon>Formicidae</taxon>
        <taxon>Formicinae</taxon>
        <taxon>Lasius</taxon>
        <taxon>Lasius</taxon>
    </lineage>
</organism>
<dbReference type="PROSITE" id="PS50088">
    <property type="entry name" value="ANK_REPEAT"/>
    <property type="match status" value="5"/>
</dbReference>
<name>A0A0J7L7V8_LASNI</name>
<evidence type="ECO:0000256" key="6">
    <source>
        <dbReference type="ARBA" id="ARBA00022679"/>
    </source>
</evidence>
<feature type="repeat" description="ANK" evidence="14">
    <location>
        <begin position="772"/>
        <end position="804"/>
    </location>
</feature>
<dbReference type="Pfam" id="PF18346">
    <property type="entry name" value="SH3_15"/>
    <property type="match status" value="2"/>
</dbReference>
<reference evidence="20 21" key="1">
    <citation type="submission" date="2015-04" db="EMBL/GenBank/DDBJ databases">
        <title>Lasius niger genome sequencing.</title>
        <authorList>
            <person name="Konorov E.A."/>
            <person name="Nikitin M.A."/>
            <person name="Kirill M.V."/>
            <person name="Chang P."/>
        </authorList>
    </citation>
    <scope>NUCLEOTIDE SEQUENCE [LARGE SCALE GENOMIC DNA]</scope>
    <source>
        <tissue evidence="20">Whole</tissue>
    </source>
</reference>
<dbReference type="PROSITE" id="PS50089">
    <property type="entry name" value="ZF_RING_2"/>
    <property type="match status" value="1"/>
</dbReference>
<protein>
    <recommendedName>
        <fullName evidence="4">RING-type E3 ubiquitin transferase</fullName>
        <ecNumber evidence="4">2.3.2.27</ecNumber>
    </recommendedName>
</protein>
<dbReference type="InterPro" id="IPR001841">
    <property type="entry name" value="Znf_RING"/>
</dbReference>
<gene>
    <name evidence="20" type="ORF">RF55_1101</name>
</gene>
<dbReference type="FunFam" id="3.30.60.90:FF:000004">
    <property type="entry name" value="Putative E3 ubiquitin-protein ligase MIB2"/>
    <property type="match status" value="1"/>
</dbReference>
<dbReference type="SUPFAM" id="SSF48403">
    <property type="entry name" value="Ankyrin repeat"/>
    <property type="match status" value="1"/>
</dbReference>
<evidence type="ECO:0000256" key="3">
    <source>
        <dbReference type="ARBA" id="ARBA00004906"/>
    </source>
</evidence>
<evidence type="ECO:0000256" key="8">
    <source>
        <dbReference type="ARBA" id="ARBA00022737"/>
    </source>
</evidence>
<dbReference type="Proteomes" id="UP000036403">
    <property type="component" value="Unassembled WGS sequence"/>
</dbReference>
<evidence type="ECO:0000256" key="11">
    <source>
        <dbReference type="ARBA" id="ARBA00022833"/>
    </source>
</evidence>
<dbReference type="InterPro" id="IPR036770">
    <property type="entry name" value="Ankyrin_rpt-contain_sf"/>
</dbReference>
<dbReference type="InterPro" id="IPR040847">
    <property type="entry name" value="SH3_15"/>
</dbReference>
<dbReference type="GO" id="GO:0016567">
    <property type="term" value="P:protein ubiquitination"/>
    <property type="evidence" value="ECO:0007669"/>
    <property type="project" value="UniProtKB-UniPathway"/>
</dbReference>
<feature type="domain" description="MIB/HERC2" evidence="19">
    <location>
        <begin position="408"/>
        <end position="486"/>
    </location>
</feature>
<dbReference type="UniPathway" id="UPA00143"/>
<dbReference type="PaxDb" id="67767-A0A0J7L7V8"/>
<keyword evidence="9 15" id="KW-0863">Zinc-finger</keyword>
<dbReference type="SUPFAM" id="SSF57850">
    <property type="entry name" value="RING/U-box"/>
    <property type="match status" value="2"/>
</dbReference>
<evidence type="ECO:0000256" key="16">
    <source>
        <dbReference type="SAM" id="MobiDB-lite"/>
    </source>
</evidence>
<feature type="domain" description="MIB/HERC2" evidence="19">
    <location>
        <begin position="249"/>
        <end position="339"/>
    </location>
</feature>
<dbReference type="Gene3D" id="1.25.40.20">
    <property type="entry name" value="Ankyrin repeat-containing domain"/>
    <property type="match status" value="3"/>
</dbReference>
<feature type="region of interest" description="Disordered" evidence="16">
    <location>
        <begin position="507"/>
        <end position="526"/>
    </location>
</feature>
<dbReference type="InterPro" id="IPR037252">
    <property type="entry name" value="Mib_Herc2_sf"/>
</dbReference>
<dbReference type="SMART" id="SM00291">
    <property type="entry name" value="ZnF_ZZ"/>
    <property type="match status" value="1"/>
</dbReference>
<evidence type="ECO:0000259" key="17">
    <source>
        <dbReference type="PROSITE" id="PS50089"/>
    </source>
</evidence>
<evidence type="ECO:0000256" key="9">
    <source>
        <dbReference type="ARBA" id="ARBA00022771"/>
    </source>
</evidence>
<dbReference type="SUPFAM" id="SSF159034">
    <property type="entry name" value="Mib/herc2 domain-like"/>
    <property type="match status" value="2"/>
</dbReference>
<evidence type="ECO:0000256" key="5">
    <source>
        <dbReference type="ARBA" id="ARBA00022490"/>
    </source>
</evidence>
<keyword evidence="11" id="KW-0862">Zinc</keyword>
<feature type="domain" description="ZZ-type" evidence="18">
    <location>
        <begin position="345"/>
        <end position="397"/>
    </location>
</feature>
<keyword evidence="21" id="KW-1185">Reference proteome</keyword>
<dbReference type="PANTHER" id="PTHR24202:SF4">
    <property type="entry name" value="E3 UBIQUITIN-PROTEIN LIGASE MIB2-RELATED"/>
    <property type="match status" value="1"/>
</dbReference>
<dbReference type="OrthoDB" id="2122982at2759"/>
<dbReference type="Pfam" id="PF00569">
    <property type="entry name" value="ZZ"/>
    <property type="match status" value="1"/>
</dbReference>
<keyword evidence="8" id="KW-0677">Repeat</keyword>
<dbReference type="InterPro" id="IPR042056">
    <property type="entry name" value="MIB1/2_ZZ"/>
</dbReference>
<dbReference type="PROSITE" id="PS51416">
    <property type="entry name" value="MIB_HERC2"/>
    <property type="match status" value="2"/>
</dbReference>
<dbReference type="GO" id="GO:0008270">
    <property type="term" value="F:zinc ion binding"/>
    <property type="evidence" value="ECO:0007669"/>
    <property type="project" value="UniProtKB-KW"/>
</dbReference>
<feature type="repeat" description="ANK" evidence="14">
    <location>
        <begin position="942"/>
        <end position="974"/>
    </location>
</feature>
<sequence>MIGSRDTKTSNKEAQACNVEILIPMNSNSKANVNNRKIFNNRNKLFQVNSNNAISTQYNSAESSAGEKNVINVPNGKITLWHDTQCENVQNKHVLEKGSENDCSAVAIDNPVQCVPESQQITNTIDSIMQLDVQNEDYPKDSTQADLSDQWNIIKKAMDSVKDNKLRALALKALTECGIGIERHVPIRLPEKHKAVHDTQVQTMVFGLLDPKSFVFINKDLDNIQKRQIMILEQCKESVDIFTEDGAKPNVLYLEMLEVGLRVVRGQDWKWDDQDGGEGHAGTVVEIGKPPSTGSSASSPNPADRTPDKTVIVQWDHGARSNYRIGYQSAYDLLMFDNAAAGVKHSNIICDGCKRHGIIGIRWKCSQCFDYDLCTQCYMADIHELTHTFQRFQTANSVGVQLGPREGCTKISLKGIFIGAKVIRGPDWEWGDQDGGRGKTGRVMDIRGWDNESSRSVATVTWSTGSTNVYRLGYKGCVDLCYVEEANAGTYYKEHLPLLGQPVLTIQDNGNSSTPTKSGASSITSSPHHLTFNVGDKVKVLIEVGILKEMQDGHGGWNPRMAEYIGKIGTVHRITDKGDIRVQYEGCNNRWTFHPGALTKVTAKGAFSLGDIVRVKSDLAAVKQYQVGHGEWTDIMKNALGKTGKVIKIYPDGDLRVALDGPTWTFNPLSVVPVSSATNVTAAAHDNANRFKDRPVEGTDGEVEKLLRDAARGEAGVAAVREFLKKYPGRVDARAPGGGRKTCLQVAAHQGQRELCNLLLDAGASLRAVDEDGDTPLHYAAFGNQPEIMELLLSRGAAINAVNNGRCSALHVAVNKQHAQCVRVLLRHHCDVNLQDSYGDTALHDAIGKDALDVIDALCACERVDFTLRNKRGFNVLHHAALKGNAHATERLVARARHLVDTKKEDGFAALHLAALNGHKEVAAILLSQNGGRAKVDLRNNRRQTPLHLATSQGHWSLVELLVHHNADVGSADEDGDTVLHIAIAKSPNQQTAVATPESSRDSPLIYAIWQNLARQSTKTELALACFLVSVDRSCKLLEQVKNNKDKTPFDLLEGDPQAALLADLLRSYKYQSHSMQLEIENNPPSNYVEPSTYRIDNMSQSEGLRGARKSIPGSGDAAECRDCSGIITSTKQENRLDPGSSVTVGCARCGHAVVKAQTIQDGQLATGEVSIANAEEKTKDISSEEKRKEEISDREKEKDKDLERLRYLETRVADLEEANMCSICMERRRNVAFLCGHGACEHCAAPLKTCHMCRKTITKKINLY</sequence>
<keyword evidence="13 14" id="KW-0040">ANK repeat</keyword>
<keyword evidence="12" id="KW-0914">Notch signaling pathway</keyword>
<feature type="repeat" description="ANK" evidence="14">
    <location>
        <begin position="906"/>
        <end position="938"/>
    </location>
</feature>
<keyword evidence="10" id="KW-0833">Ubl conjugation pathway</keyword>
<dbReference type="InterPro" id="IPR013083">
    <property type="entry name" value="Znf_RING/FYVE/PHD"/>
</dbReference>
<dbReference type="GO" id="GO:0007219">
    <property type="term" value="P:Notch signaling pathway"/>
    <property type="evidence" value="ECO:0007669"/>
    <property type="project" value="UniProtKB-KW"/>
</dbReference>
<comment type="catalytic activity">
    <reaction evidence="1">
        <text>S-ubiquitinyl-[E2 ubiquitin-conjugating enzyme]-L-cysteine + [acceptor protein]-L-lysine = [E2 ubiquitin-conjugating enzyme]-L-cysteine + N(6)-ubiquitinyl-[acceptor protein]-L-lysine.</text>
        <dbReference type="EC" id="2.3.2.27"/>
    </reaction>
</comment>
<dbReference type="GO" id="GO:0061630">
    <property type="term" value="F:ubiquitin protein ligase activity"/>
    <property type="evidence" value="ECO:0007669"/>
    <property type="project" value="UniProtKB-EC"/>
</dbReference>
<evidence type="ECO:0000256" key="15">
    <source>
        <dbReference type="PROSITE-ProRule" id="PRU00228"/>
    </source>
</evidence>
<evidence type="ECO:0000259" key="18">
    <source>
        <dbReference type="PROSITE" id="PS50135"/>
    </source>
</evidence>
<dbReference type="SMART" id="SM00248">
    <property type="entry name" value="ANK"/>
    <property type="match status" value="7"/>
</dbReference>
<evidence type="ECO:0000256" key="12">
    <source>
        <dbReference type="ARBA" id="ARBA00022976"/>
    </source>
</evidence>
<dbReference type="FunFam" id="2.30.30.40:FF:000044">
    <property type="entry name" value="E3 ubiquitin-protein ligase MIB2, putative"/>
    <property type="match status" value="1"/>
</dbReference>
<dbReference type="Pfam" id="PF12796">
    <property type="entry name" value="Ank_2"/>
    <property type="match status" value="3"/>
</dbReference>
<dbReference type="PROSITE" id="PS50135">
    <property type="entry name" value="ZF_ZZ_2"/>
    <property type="match status" value="1"/>
</dbReference>
<evidence type="ECO:0000256" key="13">
    <source>
        <dbReference type="ARBA" id="ARBA00023043"/>
    </source>
</evidence>
<dbReference type="InterPro" id="IPR002110">
    <property type="entry name" value="Ankyrin_rpt"/>
</dbReference>
<dbReference type="InterPro" id="IPR000433">
    <property type="entry name" value="Znf_ZZ"/>
</dbReference>
<feature type="repeat" description="ANK" evidence="14">
    <location>
        <begin position="805"/>
        <end position="837"/>
    </location>
</feature>
<keyword evidence="7" id="KW-0479">Metal-binding</keyword>
<feature type="repeat" description="ANK" evidence="14">
    <location>
        <begin position="739"/>
        <end position="771"/>
    </location>
</feature>
<dbReference type="PROSITE" id="PS50297">
    <property type="entry name" value="ANK_REP_REGION"/>
    <property type="match status" value="3"/>
</dbReference>
<dbReference type="EMBL" id="LBMM01000366">
    <property type="protein sequence ID" value="KMQ99192.1"/>
    <property type="molecule type" value="Genomic_DNA"/>
</dbReference>
<comment type="caution">
    <text evidence="20">The sequence shown here is derived from an EMBL/GenBank/DDBJ whole genome shotgun (WGS) entry which is preliminary data.</text>
</comment>
<dbReference type="Gene3D" id="2.30.30.40">
    <property type="entry name" value="SH3 Domains"/>
    <property type="match status" value="2"/>
</dbReference>
<keyword evidence="5" id="KW-0963">Cytoplasm</keyword>
<dbReference type="PROSITE" id="PS01357">
    <property type="entry name" value="ZF_ZZ_1"/>
    <property type="match status" value="1"/>
</dbReference>
<dbReference type="InterPro" id="IPR010606">
    <property type="entry name" value="Mib_Herc2"/>
</dbReference>
<feature type="compositionally biased region" description="Polar residues" evidence="16">
    <location>
        <begin position="292"/>
        <end position="301"/>
    </location>
</feature>
<dbReference type="Pfam" id="PF06701">
    <property type="entry name" value="MIB_HERC2"/>
    <property type="match status" value="2"/>
</dbReference>
<feature type="region of interest" description="Disordered" evidence="16">
    <location>
        <begin position="272"/>
        <end position="308"/>
    </location>
</feature>
<evidence type="ECO:0000256" key="4">
    <source>
        <dbReference type="ARBA" id="ARBA00012483"/>
    </source>
</evidence>
<evidence type="ECO:0000256" key="2">
    <source>
        <dbReference type="ARBA" id="ARBA00004496"/>
    </source>
</evidence>
<evidence type="ECO:0000259" key="19">
    <source>
        <dbReference type="PROSITE" id="PS51416"/>
    </source>
</evidence>
<dbReference type="Pfam" id="PF13920">
    <property type="entry name" value="zf-C3HC4_3"/>
    <property type="match status" value="1"/>
</dbReference>
<dbReference type="CDD" id="cd16520">
    <property type="entry name" value="RING-HC_MIBs-like"/>
    <property type="match status" value="1"/>
</dbReference>
<evidence type="ECO:0000313" key="21">
    <source>
        <dbReference type="Proteomes" id="UP000036403"/>
    </source>
</evidence>
<feature type="region of interest" description="Disordered" evidence="16">
    <location>
        <begin position="1176"/>
        <end position="1200"/>
    </location>
</feature>
<dbReference type="AlphaFoldDB" id="A0A0J7L7V8"/>
<dbReference type="GO" id="GO:0005737">
    <property type="term" value="C:cytoplasm"/>
    <property type="evidence" value="ECO:0007669"/>
    <property type="project" value="UniProtKB-SubCell"/>
</dbReference>
<evidence type="ECO:0000256" key="10">
    <source>
        <dbReference type="ARBA" id="ARBA00022786"/>
    </source>
</evidence>
<proteinExistence type="predicted"/>
<evidence type="ECO:0000256" key="14">
    <source>
        <dbReference type="PROSITE-ProRule" id="PRU00023"/>
    </source>
</evidence>
<evidence type="ECO:0000313" key="20">
    <source>
        <dbReference type="EMBL" id="KMQ99192.1"/>
    </source>
</evidence>
<dbReference type="PANTHER" id="PTHR24202">
    <property type="entry name" value="E3 UBIQUITIN-PROTEIN LIGASE MIB2"/>
    <property type="match status" value="1"/>
</dbReference>
<keyword evidence="6" id="KW-0808">Transferase</keyword>
<dbReference type="Gene3D" id="3.30.60.90">
    <property type="match status" value="1"/>
</dbReference>
<evidence type="ECO:0000256" key="1">
    <source>
        <dbReference type="ARBA" id="ARBA00000900"/>
    </source>
</evidence>
<dbReference type="InterPro" id="IPR043145">
    <property type="entry name" value="Znf_ZZ_sf"/>
</dbReference>
<comment type="pathway">
    <text evidence="3">Protein modification; protein ubiquitination.</text>
</comment>
<dbReference type="FunFam" id="3.30.40.10:FF:000393">
    <property type="entry name" value="CLUMA_CG014158, isoform A"/>
    <property type="match status" value="1"/>
</dbReference>